<evidence type="ECO:0000256" key="14">
    <source>
        <dbReference type="SAM" id="MobiDB-lite"/>
    </source>
</evidence>
<evidence type="ECO:0000256" key="1">
    <source>
        <dbReference type="ARBA" id="ARBA00001936"/>
    </source>
</evidence>
<dbReference type="EMBL" id="AEYJ02001498">
    <property type="protein sequence ID" value="KFH01557.1"/>
    <property type="molecule type" value="Genomic_DNA"/>
</dbReference>
<feature type="compositionally biased region" description="Polar residues" evidence="14">
    <location>
        <begin position="111"/>
        <end position="123"/>
    </location>
</feature>
<keyword evidence="8" id="KW-0479">Metal-binding</keyword>
<comment type="subcellular location">
    <subcellularLocation>
        <location evidence="2">Golgi apparatus membrane</location>
        <topology evidence="2">Single-pass type II membrane protein</topology>
    </subcellularLocation>
</comment>
<evidence type="ECO:0000313" key="16">
    <source>
        <dbReference type="EMBL" id="KFH01557.1"/>
    </source>
</evidence>
<dbReference type="InterPro" id="IPR004139">
    <property type="entry name" value="Glyco_trans_13"/>
</dbReference>
<feature type="compositionally biased region" description="Basic and acidic residues" evidence="14">
    <location>
        <begin position="292"/>
        <end position="307"/>
    </location>
</feature>
<feature type="transmembrane region" description="Helical" evidence="15">
    <location>
        <begin position="50"/>
        <end position="73"/>
    </location>
</feature>
<protein>
    <submittedName>
        <fullName evidence="16">Alpha-1,3-mannosyl-glycoprotein 2-beta-N-acetylglucosaminyltransferase</fullName>
        <ecNumber evidence="16">2.4.1.101</ecNumber>
    </submittedName>
</protein>
<comment type="similarity">
    <text evidence="4">Belongs to the glycosyltransferase 13 family.</text>
</comment>
<dbReference type="UniPathway" id="UPA00378"/>
<feature type="region of interest" description="Disordered" evidence="14">
    <location>
        <begin position="277"/>
        <end position="307"/>
    </location>
</feature>
<dbReference type="GO" id="GO:0046872">
    <property type="term" value="F:metal ion binding"/>
    <property type="evidence" value="ECO:0007669"/>
    <property type="project" value="UniProtKB-KW"/>
</dbReference>
<evidence type="ECO:0000256" key="5">
    <source>
        <dbReference type="ARBA" id="ARBA00022676"/>
    </source>
</evidence>
<dbReference type="AlphaFoldDB" id="A0A086PMH5"/>
<keyword evidence="7 15" id="KW-0812">Transmembrane</keyword>
<proteinExistence type="inferred from homology"/>
<dbReference type="GO" id="GO:0000139">
    <property type="term" value="C:Golgi membrane"/>
    <property type="evidence" value="ECO:0007669"/>
    <property type="project" value="UniProtKB-SubCell"/>
</dbReference>
<dbReference type="VEuPathDB" id="ToxoDB:TGVAND_266310"/>
<dbReference type="Pfam" id="PF03071">
    <property type="entry name" value="GNT-I"/>
    <property type="match status" value="1"/>
</dbReference>
<feature type="region of interest" description="Disordered" evidence="14">
    <location>
        <begin position="111"/>
        <end position="162"/>
    </location>
</feature>
<evidence type="ECO:0000313" key="17">
    <source>
        <dbReference type="Proteomes" id="UP000028840"/>
    </source>
</evidence>
<name>A0A086PMH5_TOXGO</name>
<reference evidence="16 17" key="2">
    <citation type="journal article" date="2015" name="Eukaryot. Cell">
        <title>Genetic mapping reveals that sinefungin resistance in Toxoplasma gondii is controlled by a putative amino acid transporter locus that can be used as a negative selectable marker.</title>
        <authorList>
            <person name="Behnke M.S."/>
            <person name="Khan A."/>
            <person name="Sibley L.D."/>
        </authorList>
    </citation>
    <scope>NUCLEOTIDE SEQUENCE [LARGE SCALE GENOMIC DNA]</scope>
    <source>
        <strain evidence="16 17">VAND</strain>
    </source>
</reference>
<keyword evidence="6 16" id="KW-0808">Transferase</keyword>
<comment type="cofactor">
    <cofactor evidence="1">
        <name>Mn(2+)</name>
        <dbReference type="ChEBI" id="CHEBI:29035"/>
    </cofactor>
</comment>
<evidence type="ECO:0000256" key="13">
    <source>
        <dbReference type="ARBA" id="ARBA00023211"/>
    </source>
</evidence>
<sequence>MHVNPRVFRGFSTLRHRLHTQSSKKSICSSLFASVSKWLLGGPHGRGRQCALLLLLLVALGTASITFFFHSYYLARVHELEQALARAKTQAAAGQDGESPSLAGLGASLQSETGVSRGEQTPGQGEETLRNATHSSEETERQAETKETQKVGSPLPSWWKRRPATGHSVSGGVWDASVSLSLFDLKEQIRASSAAGNPGEKTLVTHGLGIVLLLPSSPALSSSVGRTLQDLLSLRNAFPGKKLFPVIISQPGSSVWQASAVGPFRVGSSAAYHMQFDSKKRPLSRSPSFEKSQADPERDSASSQRETDRSHLLWAGRQVFDELGLPFAIFLDADLEVSPDFFSFLEKAVDVLAAEEGPGCASPFSALSVSASPGTGAQLAALQARLWRSSSLPPFALLLSRSAFSWFEQSKKEEDQPARGEEEKKPESFSCLVPVLPRCRKSSSSLGVSSEWRPLLARHRFSKEFFEWQKPETKEEAQGGVQHGDHSSWASPAFQEAAFEKELETSLENATPIAISEVASLQPSNSSIFRIFYPSESELRYALGILLGETLPSFSSFPRSLLSSDFQGLPGMYKGVVYVELPGVQVYLHSAWPARFAGK</sequence>
<dbReference type="GO" id="GO:0003827">
    <property type="term" value="F:alpha-1,3-mannosylglycoprotein 2-beta-N-acetylglucosaminyltransferase activity"/>
    <property type="evidence" value="ECO:0007669"/>
    <property type="project" value="UniProtKB-EC"/>
</dbReference>
<evidence type="ECO:0000256" key="11">
    <source>
        <dbReference type="ARBA" id="ARBA00023034"/>
    </source>
</evidence>
<keyword evidence="13" id="KW-0464">Manganese</keyword>
<evidence type="ECO:0000256" key="8">
    <source>
        <dbReference type="ARBA" id="ARBA00022723"/>
    </source>
</evidence>
<dbReference type="SUPFAM" id="SSF53448">
    <property type="entry name" value="Nucleotide-diphospho-sugar transferases"/>
    <property type="match status" value="1"/>
</dbReference>
<accession>A0A086PMH5</accession>
<comment type="caution">
    <text evidence="16">The sequence shown here is derived from an EMBL/GenBank/DDBJ whole genome shotgun (WGS) entry which is preliminary data.</text>
</comment>
<keyword evidence="12 15" id="KW-0472">Membrane</keyword>
<evidence type="ECO:0000256" key="12">
    <source>
        <dbReference type="ARBA" id="ARBA00023136"/>
    </source>
</evidence>
<feature type="compositionally biased region" description="Basic and acidic residues" evidence="14">
    <location>
        <begin position="135"/>
        <end position="149"/>
    </location>
</feature>
<evidence type="ECO:0000256" key="15">
    <source>
        <dbReference type="SAM" id="Phobius"/>
    </source>
</evidence>
<dbReference type="InterPro" id="IPR029044">
    <property type="entry name" value="Nucleotide-diphossugar_trans"/>
</dbReference>
<gene>
    <name evidence="16" type="ORF">TGVAND_266310</name>
</gene>
<evidence type="ECO:0000256" key="6">
    <source>
        <dbReference type="ARBA" id="ARBA00022679"/>
    </source>
</evidence>
<dbReference type="Proteomes" id="UP000028840">
    <property type="component" value="Unassembled WGS sequence"/>
</dbReference>
<organism evidence="16 17">
    <name type="scientific">Toxoplasma gondii VAND</name>
    <dbReference type="NCBI Taxonomy" id="933077"/>
    <lineage>
        <taxon>Eukaryota</taxon>
        <taxon>Sar</taxon>
        <taxon>Alveolata</taxon>
        <taxon>Apicomplexa</taxon>
        <taxon>Conoidasida</taxon>
        <taxon>Coccidia</taxon>
        <taxon>Eucoccidiorida</taxon>
        <taxon>Eimeriorina</taxon>
        <taxon>Sarcocystidae</taxon>
        <taxon>Toxoplasma</taxon>
    </lineage>
</organism>
<keyword evidence="10 15" id="KW-1133">Transmembrane helix</keyword>
<evidence type="ECO:0000256" key="2">
    <source>
        <dbReference type="ARBA" id="ARBA00004323"/>
    </source>
</evidence>
<comment type="pathway">
    <text evidence="3">Protein modification; protein glycosylation.</text>
</comment>
<dbReference type="OrthoDB" id="331647at2759"/>
<evidence type="ECO:0000256" key="3">
    <source>
        <dbReference type="ARBA" id="ARBA00004922"/>
    </source>
</evidence>
<keyword evidence="5 16" id="KW-0328">Glycosyltransferase</keyword>
<keyword evidence="11" id="KW-0333">Golgi apparatus</keyword>
<evidence type="ECO:0000256" key="4">
    <source>
        <dbReference type="ARBA" id="ARBA00006492"/>
    </source>
</evidence>
<dbReference type="EC" id="2.4.1.101" evidence="16"/>
<keyword evidence="9" id="KW-0735">Signal-anchor</keyword>
<dbReference type="Gene3D" id="3.90.550.10">
    <property type="entry name" value="Spore Coat Polysaccharide Biosynthesis Protein SpsA, Chain A"/>
    <property type="match status" value="1"/>
</dbReference>
<evidence type="ECO:0000256" key="7">
    <source>
        <dbReference type="ARBA" id="ARBA00022692"/>
    </source>
</evidence>
<reference evidence="16 17" key="1">
    <citation type="submission" date="2014-08" db="EMBL/GenBank/DDBJ databases">
        <authorList>
            <person name="Sibley D."/>
            <person name="Venepally P."/>
            <person name="Karamycheva S."/>
            <person name="Hadjithomas M."/>
            <person name="Khan A."/>
            <person name="Brunk B."/>
            <person name="Roos D."/>
            <person name="Caler E."/>
            <person name="Lorenzi H."/>
        </authorList>
    </citation>
    <scope>NUCLEOTIDE SEQUENCE [LARGE SCALE GENOMIC DNA]</scope>
    <source>
        <strain evidence="16 17">VAND</strain>
    </source>
</reference>
<evidence type="ECO:0000256" key="9">
    <source>
        <dbReference type="ARBA" id="ARBA00022968"/>
    </source>
</evidence>
<evidence type="ECO:0000256" key="10">
    <source>
        <dbReference type="ARBA" id="ARBA00022989"/>
    </source>
</evidence>